<feature type="domain" description="PE-PPE" evidence="1">
    <location>
        <begin position="104"/>
        <end position="325"/>
    </location>
</feature>
<dbReference type="KEGG" id="mce:MCAN_38411"/>
<dbReference type="Gene3D" id="3.40.50.1820">
    <property type="entry name" value="alpha/beta hydrolase"/>
    <property type="match status" value="1"/>
</dbReference>
<evidence type="ECO:0000313" key="3">
    <source>
        <dbReference type="Proteomes" id="UP000008896"/>
    </source>
</evidence>
<dbReference type="AlphaFoldDB" id="A0AB72XR83"/>
<dbReference type="InterPro" id="IPR013228">
    <property type="entry name" value="PE-PPE_C"/>
</dbReference>
<dbReference type="InterPro" id="IPR029058">
    <property type="entry name" value="AB_hydrolase_fold"/>
</dbReference>
<dbReference type="GeneID" id="45427823"/>
<dbReference type="EMBL" id="HE572590">
    <property type="protein sequence ID" value="CCC46172.1"/>
    <property type="molecule type" value="Genomic_DNA"/>
</dbReference>
<evidence type="ECO:0000313" key="2">
    <source>
        <dbReference type="EMBL" id="CCC46172.1"/>
    </source>
</evidence>
<dbReference type="Proteomes" id="UP000008896">
    <property type="component" value="Chromosome"/>
</dbReference>
<reference evidence="2 3" key="1">
    <citation type="journal article" date="2012" name="PLoS Negl. Trop. Dis.">
        <title>The Genome of Mycobacterium Africanum West African 2 Reveals a Lineage-Specific Locus and Genome Erosion Common to the M. tuberculosis Complex.</title>
        <authorList>
            <person name="Bentley S.D."/>
            <person name="Comas I."/>
            <person name="Bryant J.M."/>
            <person name="Walker D."/>
            <person name="Smith N.H."/>
            <person name="Harris S.R."/>
            <person name="Thurston S."/>
            <person name="Gagneux S."/>
            <person name="Wood J."/>
            <person name="Antonio M."/>
            <person name="Quail M.A."/>
            <person name="Gehre F."/>
            <person name="Adegbola R.A."/>
            <person name="Parkhill J."/>
            <person name="de Jong B.C."/>
        </authorList>
    </citation>
    <scope>NUCLEOTIDE SEQUENCE [LARGE SCALE GENOMIC DNA]</scope>
    <source>
        <strain evidence="2 3">CIPT 140010059</strain>
    </source>
</reference>
<accession>A0AB72XR83</accession>
<protein>
    <recommendedName>
        <fullName evidence="1">PE-PPE domain-containing protein</fullName>
    </recommendedName>
</protein>
<proteinExistence type="predicted"/>
<dbReference type="RefSeq" id="WP_014001981.1">
    <property type="nucleotide sequence ID" value="NC_015848.1"/>
</dbReference>
<evidence type="ECO:0000259" key="1">
    <source>
        <dbReference type="Pfam" id="PF08237"/>
    </source>
</evidence>
<sequence length="405" mass="41524">MKCPGVSDCVATVRHDNVFAIAAGLRWSAAVPPLHKGDAVTKLLVGAIAGGMLACAAILGDGIASADTALIVPGTAPSPYGPLRSLYHFNPAMQPQIGANYYNPTATRHVVSYPGSFWPVTGLNSPTVGSSVSAGTNNLDAAIRSTDGPIFVAGLSQGTLVLDREQARLANDPTAPPPGQLTFIKAGDPNNLLWRAFRPGTHVPIIDYIVPAPVESQYDTINIVGQYDIFSDPPNRPGNLLADLNAIAAGGYYGHSATAFSDPARVAPRDITTTTNSLGATTTTYFIRTDQLPLVRALVDMAGLPPQAAGTVDAALRPMIDRAYQPGPAPAVNPRDLVQGIRGIPAIAPAIAIPIGSTTAGASAATTTAAATAAATNALRGASVGPGANKALSMVRGLLPKGKKH</sequence>
<reference evidence="2 3" key="2">
    <citation type="journal article" date="2013" name="Nat. Genet.">
        <title>Genomic analysis of smooth tubercle bacilli provides insights into ancestry and pathoadaptation of Mycobacterium tuberculosis.</title>
        <authorList>
            <person name="Supply P."/>
            <person name="Marceau M."/>
            <person name="Mangenot S."/>
            <person name="Roche D."/>
            <person name="Rouanet C."/>
            <person name="Khanna V."/>
            <person name="Majlessi L."/>
            <person name="Criscuolo A."/>
            <person name="Tap J."/>
            <person name="Pawlik A."/>
            <person name="Fiette L."/>
            <person name="Orgeur M."/>
            <person name="Fabre M."/>
            <person name="Parmentier C."/>
            <person name="Frigui W."/>
            <person name="Simeone R."/>
            <person name="Boritsch E.C."/>
            <person name="Debrie A.S."/>
            <person name="Willery E."/>
            <person name="Walker D."/>
            <person name="Quail M.A."/>
            <person name="Ma L."/>
            <person name="Bouchier C."/>
            <person name="Salvignol G."/>
            <person name="Sayes F."/>
            <person name="Cascioferro A."/>
            <person name="Seemann T."/>
            <person name="Barbe V."/>
            <person name="Locht C."/>
            <person name="Gutierrez M.C."/>
            <person name="Leclerc C."/>
            <person name="Bentley S.D."/>
            <person name="Stinear T.P."/>
            <person name="Brisse S."/>
            <person name="Medigue C."/>
            <person name="Parkhill J."/>
            <person name="Cruveiller S."/>
            <person name="Brosch R."/>
        </authorList>
    </citation>
    <scope>NUCLEOTIDE SEQUENCE [LARGE SCALE GENOMIC DNA]</scope>
    <source>
        <strain evidence="2 3">CIPT 140010059</strain>
    </source>
</reference>
<name>A0AB72XR83_MYCCP</name>
<dbReference type="Pfam" id="PF08237">
    <property type="entry name" value="PE-PPE"/>
    <property type="match status" value="1"/>
</dbReference>
<organism evidence="2 3">
    <name type="scientific">Mycobacterium canettii (strain CIPT 140010059)</name>
    <dbReference type="NCBI Taxonomy" id="1048245"/>
    <lineage>
        <taxon>Bacteria</taxon>
        <taxon>Bacillati</taxon>
        <taxon>Actinomycetota</taxon>
        <taxon>Actinomycetes</taxon>
        <taxon>Mycobacteriales</taxon>
        <taxon>Mycobacteriaceae</taxon>
        <taxon>Mycobacterium</taxon>
        <taxon>Mycobacterium tuberculosis complex</taxon>
    </lineage>
</organism>
<gene>
    <name evidence="2" type="ordered locus">MCAN_38411</name>
</gene>